<sequence length="100" mass="10933">MQTLDCPSVSLSVALDSCTVQDKVYTPELLWSSRAENAESTNEFQVRRRLFSGRASLVRHSSHDGRPDLILVPNIPFALKSELCIGQGIGKPNTSTSTSL</sequence>
<protein>
    <submittedName>
        <fullName evidence="1">Uncharacterized protein</fullName>
    </submittedName>
</protein>
<dbReference type="EMBL" id="JAJGCB010000008">
    <property type="protein sequence ID" value="KAJ8991240.1"/>
    <property type="molecule type" value="Genomic_DNA"/>
</dbReference>
<comment type="caution">
    <text evidence="1">The sequence shown here is derived from an EMBL/GenBank/DDBJ whole genome shotgun (WGS) entry which is preliminary data.</text>
</comment>
<dbReference type="AlphaFoldDB" id="A0AAN6EWJ9"/>
<name>A0AAN6EWJ9_EXODE</name>
<organism evidence="1 2">
    <name type="scientific">Exophiala dermatitidis</name>
    <name type="common">Black yeast-like fungus</name>
    <name type="synonym">Wangiella dermatitidis</name>
    <dbReference type="NCBI Taxonomy" id="5970"/>
    <lineage>
        <taxon>Eukaryota</taxon>
        <taxon>Fungi</taxon>
        <taxon>Dikarya</taxon>
        <taxon>Ascomycota</taxon>
        <taxon>Pezizomycotina</taxon>
        <taxon>Eurotiomycetes</taxon>
        <taxon>Chaetothyriomycetidae</taxon>
        <taxon>Chaetothyriales</taxon>
        <taxon>Herpotrichiellaceae</taxon>
        <taxon>Exophiala</taxon>
    </lineage>
</organism>
<accession>A0AAN6EWJ9</accession>
<evidence type="ECO:0000313" key="1">
    <source>
        <dbReference type="EMBL" id="KAJ8991240.1"/>
    </source>
</evidence>
<proteinExistence type="predicted"/>
<gene>
    <name evidence="1" type="ORF">HRR80_004585</name>
</gene>
<reference evidence="1" key="1">
    <citation type="submission" date="2023-01" db="EMBL/GenBank/DDBJ databases">
        <title>Exophiala dermititidis isolated from Cystic Fibrosis Patient.</title>
        <authorList>
            <person name="Kurbessoian T."/>
            <person name="Crocker A."/>
            <person name="Murante D."/>
            <person name="Hogan D.A."/>
            <person name="Stajich J.E."/>
        </authorList>
    </citation>
    <scope>NUCLEOTIDE SEQUENCE</scope>
    <source>
        <strain evidence="1">Ex8</strain>
    </source>
</reference>
<dbReference type="Proteomes" id="UP001161757">
    <property type="component" value="Unassembled WGS sequence"/>
</dbReference>
<evidence type="ECO:0000313" key="2">
    <source>
        <dbReference type="Proteomes" id="UP001161757"/>
    </source>
</evidence>